<keyword evidence="3" id="KW-1185">Reference proteome</keyword>
<evidence type="ECO:0000313" key="3">
    <source>
        <dbReference type="Proteomes" id="UP000789508"/>
    </source>
</evidence>
<accession>A0A9N9F2B5</accession>
<comment type="caution">
    <text evidence="2">The sequence shown here is derived from an EMBL/GenBank/DDBJ whole genome shotgun (WGS) entry which is preliminary data.</text>
</comment>
<organism evidence="2 3">
    <name type="scientific">Ambispora leptoticha</name>
    <dbReference type="NCBI Taxonomy" id="144679"/>
    <lineage>
        <taxon>Eukaryota</taxon>
        <taxon>Fungi</taxon>
        <taxon>Fungi incertae sedis</taxon>
        <taxon>Mucoromycota</taxon>
        <taxon>Glomeromycotina</taxon>
        <taxon>Glomeromycetes</taxon>
        <taxon>Archaeosporales</taxon>
        <taxon>Ambisporaceae</taxon>
        <taxon>Ambispora</taxon>
    </lineage>
</organism>
<sequence length="167" mass="18773">MKMNRQTSLMFLFTLVFIFAFSSSVNAMPKRIKKRASCPQVTKSCILHSAKIPDGRIDFQQQTDCTVFIQGNLAFFPNQLNESNDIRNYDIHVVIDGRDVDNSQVDLEDIVVPVADHRVDVPFIKEFAAQSVFPSDFFTSTNKYFCKVAYDPTGDTLLATAPVIPAP</sequence>
<reference evidence="2" key="1">
    <citation type="submission" date="2021-06" db="EMBL/GenBank/DDBJ databases">
        <authorList>
            <person name="Kallberg Y."/>
            <person name="Tangrot J."/>
            <person name="Rosling A."/>
        </authorList>
    </citation>
    <scope>NUCLEOTIDE SEQUENCE</scope>
    <source>
        <strain evidence="2">FL130A</strain>
    </source>
</reference>
<dbReference type="Proteomes" id="UP000789508">
    <property type="component" value="Unassembled WGS sequence"/>
</dbReference>
<name>A0A9N9F2B5_9GLOM</name>
<proteinExistence type="predicted"/>
<evidence type="ECO:0000313" key="2">
    <source>
        <dbReference type="EMBL" id="CAG8505105.1"/>
    </source>
</evidence>
<feature type="signal peptide" evidence="1">
    <location>
        <begin position="1"/>
        <end position="27"/>
    </location>
</feature>
<dbReference type="AlphaFoldDB" id="A0A9N9F2B5"/>
<dbReference type="EMBL" id="CAJVPS010000723">
    <property type="protein sequence ID" value="CAG8505105.1"/>
    <property type="molecule type" value="Genomic_DNA"/>
</dbReference>
<dbReference type="OrthoDB" id="10547953at2759"/>
<feature type="chain" id="PRO_5040295377" evidence="1">
    <location>
        <begin position="28"/>
        <end position="167"/>
    </location>
</feature>
<gene>
    <name evidence="2" type="ORF">ALEPTO_LOCUS3683</name>
</gene>
<protein>
    <submittedName>
        <fullName evidence="2">2631_t:CDS:1</fullName>
    </submittedName>
</protein>
<evidence type="ECO:0000256" key="1">
    <source>
        <dbReference type="SAM" id="SignalP"/>
    </source>
</evidence>
<keyword evidence="1" id="KW-0732">Signal</keyword>